<dbReference type="Gene3D" id="1.10.10.1150">
    <property type="entry name" value="Coenzyme PQQ synthesis protein D (PqqD)"/>
    <property type="match status" value="1"/>
</dbReference>
<evidence type="ECO:0000313" key="1">
    <source>
        <dbReference type="EMBL" id="SHH74993.1"/>
    </source>
</evidence>
<dbReference type="AlphaFoldDB" id="A0A1M5VJA1"/>
<keyword evidence="2" id="KW-1185">Reference proteome</keyword>
<evidence type="ECO:0000313" key="2">
    <source>
        <dbReference type="Proteomes" id="UP000184389"/>
    </source>
</evidence>
<sequence length="115" mass="13637">MAKTDKGKNYLEFVPIKSEKIEEKIIEDGNIQLIVPRTSFFDKIAIKLFFVPDKFKIDLDELGSFIWKNIDGKRNVYQIGELVKEKFKEKAEPLYERLAEYLNILNNNKFISFRE</sequence>
<dbReference type="InterPro" id="IPR008792">
    <property type="entry name" value="PQQD"/>
</dbReference>
<dbReference type="Proteomes" id="UP000184389">
    <property type="component" value="Unassembled WGS sequence"/>
</dbReference>
<dbReference type="OrthoDB" id="308521at2"/>
<dbReference type="RefSeq" id="WP_072743548.1">
    <property type="nucleotide sequence ID" value="NZ_FQXR01000004.1"/>
</dbReference>
<organism evidence="1 2">
    <name type="scientific">Sporanaerobacter acetigenes DSM 13106</name>
    <dbReference type="NCBI Taxonomy" id="1123281"/>
    <lineage>
        <taxon>Bacteria</taxon>
        <taxon>Bacillati</taxon>
        <taxon>Bacillota</taxon>
        <taxon>Tissierellia</taxon>
        <taxon>Tissierellales</taxon>
        <taxon>Sporanaerobacteraceae</taxon>
        <taxon>Sporanaerobacter</taxon>
    </lineage>
</organism>
<dbReference type="Pfam" id="PF05402">
    <property type="entry name" value="PqqD"/>
    <property type="match status" value="1"/>
</dbReference>
<dbReference type="STRING" id="1123281.SAMN02745180_00914"/>
<gene>
    <name evidence="1" type="ORF">SAMN02745180_00914</name>
</gene>
<proteinExistence type="predicted"/>
<accession>A0A1M5VJA1</accession>
<reference evidence="1 2" key="1">
    <citation type="submission" date="2016-11" db="EMBL/GenBank/DDBJ databases">
        <authorList>
            <person name="Jaros S."/>
            <person name="Januszkiewicz K."/>
            <person name="Wedrychowicz H."/>
        </authorList>
    </citation>
    <scope>NUCLEOTIDE SEQUENCE [LARGE SCALE GENOMIC DNA]</scope>
    <source>
        <strain evidence="1 2">DSM 13106</strain>
    </source>
</reference>
<name>A0A1M5VJA1_9FIRM</name>
<protein>
    <submittedName>
        <fullName evidence="1">Coenzyme PQQ synthesis protein D (PqqD)</fullName>
    </submittedName>
</protein>
<dbReference type="EMBL" id="FQXR01000004">
    <property type="protein sequence ID" value="SHH74993.1"/>
    <property type="molecule type" value="Genomic_DNA"/>
</dbReference>
<dbReference type="InterPro" id="IPR041881">
    <property type="entry name" value="PqqD_sf"/>
</dbReference>